<dbReference type="InterPro" id="IPR002867">
    <property type="entry name" value="IBR_dom"/>
</dbReference>
<evidence type="ECO:0000259" key="9">
    <source>
        <dbReference type="PROSITE" id="PS51873"/>
    </source>
</evidence>
<reference evidence="10" key="1">
    <citation type="journal article" date="2021" name="Nat. Commun.">
        <title>Genetic determinants of endophytism in the Arabidopsis root mycobiome.</title>
        <authorList>
            <person name="Mesny F."/>
            <person name="Miyauchi S."/>
            <person name="Thiergart T."/>
            <person name="Pickel B."/>
            <person name="Atanasova L."/>
            <person name="Karlsson M."/>
            <person name="Huettel B."/>
            <person name="Barry K.W."/>
            <person name="Haridas S."/>
            <person name="Chen C."/>
            <person name="Bauer D."/>
            <person name="Andreopoulos W."/>
            <person name="Pangilinan J."/>
            <person name="LaButti K."/>
            <person name="Riley R."/>
            <person name="Lipzen A."/>
            <person name="Clum A."/>
            <person name="Drula E."/>
            <person name="Henrissat B."/>
            <person name="Kohler A."/>
            <person name="Grigoriev I.V."/>
            <person name="Martin F.M."/>
            <person name="Hacquard S."/>
        </authorList>
    </citation>
    <scope>NUCLEOTIDE SEQUENCE</scope>
    <source>
        <strain evidence="10">MPI-CAGE-CH-0243</strain>
    </source>
</reference>
<evidence type="ECO:0000256" key="5">
    <source>
        <dbReference type="ARBA" id="ARBA00022737"/>
    </source>
</evidence>
<keyword evidence="7" id="KW-0833">Ubl conjugation pathway</keyword>
<dbReference type="Gene3D" id="1.20.120.1750">
    <property type="match status" value="1"/>
</dbReference>
<dbReference type="CDD" id="cd22584">
    <property type="entry name" value="Rcat_RBR_unk"/>
    <property type="match status" value="1"/>
</dbReference>
<evidence type="ECO:0000256" key="4">
    <source>
        <dbReference type="ARBA" id="ARBA00022723"/>
    </source>
</evidence>
<keyword evidence="5" id="KW-0677">Repeat</keyword>
<dbReference type="PROSITE" id="PS51873">
    <property type="entry name" value="TRIAD"/>
    <property type="match status" value="1"/>
</dbReference>
<dbReference type="EMBL" id="JAGMWT010000008">
    <property type="protein sequence ID" value="KAH7123816.1"/>
    <property type="molecule type" value="Genomic_DNA"/>
</dbReference>
<proteinExistence type="predicted"/>
<protein>
    <recommendedName>
        <fullName evidence="2">RBR-type E3 ubiquitin transferase</fullName>
        <ecNumber evidence="2">2.3.2.31</ecNumber>
    </recommendedName>
</protein>
<comment type="catalytic activity">
    <reaction evidence="1">
        <text>[E2 ubiquitin-conjugating enzyme]-S-ubiquitinyl-L-cysteine + [acceptor protein]-L-lysine = [E2 ubiquitin-conjugating enzyme]-L-cysteine + [acceptor protein]-N(6)-ubiquitinyl-L-lysine.</text>
        <dbReference type="EC" id="2.3.2.31"/>
    </reaction>
</comment>
<dbReference type="Proteomes" id="UP000700596">
    <property type="component" value="Unassembled WGS sequence"/>
</dbReference>
<keyword evidence="4" id="KW-0479">Metal-binding</keyword>
<dbReference type="Pfam" id="PF26200">
    <property type="entry name" value="Rcat_RNF216"/>
    <property type="match status" value="1"/>
</dbReference>
<dbReference type="InterPro" id="IPR044066">
    <property type="entry name" value="TRIAD_supradom"/>
</dbReference>
<organism evidence="10 11">
    <name type="scientific">Dendryphion nanum</name>
    <dbReference type="NCBI Taxonomy" id="256645"/>
    <lineage>
        <taxon>Eukaryota</taxon>
        <taxon>Fungi</taxon>
        <taxon>Dikarya</taxon>
        <taxon>Ascomycota</taxon>
        <taxon>Pezizomycotina</taxon>
        <taxon>Dothideomycetes</taxon>
        <taxon>Pleosporomycetidae</taxon>
        <taxon>Pleosporales</taxon>
        <taxon>Torulaceae</taxon>
        <taxon>Dendryphion</taxon>
    </lineage>
</organism>
<evidence type="ECO:0000313" key="10">
    <source>
        <dbReference type="EMBL" id="KAH7123816.1"/>
    </source>
</evidence>
<dbReference type="GO" id="GO:0016567">
    <property type="term" value="P:protein ubiquitination"/>
    <property type="evidence" value="ECO:0007669"/>
    <property type="project" value="InterPro"/>
</dbReference>
<dbReference type="EC" id="2.3.2.31" evidence="2"/>
<dbReference type="GO" id="GO:0008270">
    <property type="term" value="F:zinc ion binding"/>
    <property type="evidence" value="ECO:0007669"/>
    <property type="project" value="UniProtKB-KW"/>
</dbReference>
<evidence type="ECO:0000256" key="6">
    <source>
        <dbReference type="ARBA" id="ARBA00022771"/>
    </source>
</evidence>
<dbReference type="CDD" id="cd20335">
    <property type="entry name" value="BRcat_RBR"/>
    <property type="match status" value="1"/>
</dbReference>
<evidence type="ECO:0000313" key="11">
    <source>
        <dbReference type="Proteomes" id="UP000700596"/>
    </source>
</evidence>
<keyword evidence="11" id="KW-1185">Reference proteome</keyword>
<keyword evidence="6" id="KW-0863">Zinc-finger</keyword>
<dbReference type="PANTHER" id="PTHR11685">
    <property type="entry name" value="RBR FAMILY RING FINGER AND IBR DOMAIN-CONTAINING"/>
    <property type="match status" value="1"/>
</dbReference>
<dbReference type="OrthoDB" id="9977870at2759"/>
<sequence>MSCTLICSGCLESASRENIVLLDCAKTTGKEDHQYCHVCFEAIFQSSFLDISTFPPRCCSPLPLSKYACHLSYETVEKYLEIEASINTPPPLHCSNKPCHQVIPPTNIGANNAYCPVCSTQTCPTCKAAAHNGLCPTDPDVRKLLKLAHDQNWKKCPSCNNMIARTHGCNHMTCRCSYQFCYVCTQDWSEKCGCQLSPPRQPAAPLPETNTPMSEINIPCLSQQDFRLRSTMRSTMQPHQRSRRGEINAWREGVPPETNAAMSEINVPVQPLSGLGMPSTMRSRQPNQRGEMDMEMAMLGHPGQRKQGKGCWGKIKKGISNWAESEMQKSREMRMARKGGPSRDMRARQEVQGDLGLGLGLDSGLGLGLEMDFGL</sequence>
<dbReference type="AlphaFoldDB" id="A0A9P9DR70"/>
<dbReference type="GO" id="GO:0061630">
    <property type="term" value="F:ubiquitin protein ligase activity"/>
    <property type="evidence" value="ECO:0007669"/>
    <property type="project" value="UniProtKB-EC"/>
</dbReference>
<dbReference type="Pfam" id="PF01485">
    <property type="entry name" value="IBR"/>
    <property type="match status" value="1"/>
</dbReference>
<keyword evidence="8" id="KW-0862">Zinc</keyword>
<evidence type="ECO:0000256" key="8">
    <source>
        <dbReference type="ARBA" id="ARBA00022833"/>
    </source>
</evidence>
<accession>A0A9P9DR70</accession>
<evidence type="ECO:0000256" key="1">
    <source>
        <dbReference type="ARBA" id="ARBA00001798"/>
    </source>
</evidence>
<evidence type="ECO:0000256" key="3">
    <source>
        <dbReference type="ARBA" id="ARBA00022679"/>
    </source>
</evidence>
<comment type="caution">
    <text evidence="10">The sequence shown here is derived from an EMBL/GenBank/DDBJ whole genome shotgun (WGS) entry which is preliminary data.</text>
</comment>
<evidence type="ECO:0000256" key="2">
    <source>
        <dbReference type="ARBA" id="ARBA00012251"/>
    </source>
</evidence>
<dbReference type="SMART" id="SM00647">
    <property type="entry name" value="IBR"/>
    <property type="match status" value="2"/>
</dbReference>
<name>A0A9P9DR70_9PLEO</name>
<dbReference type="InterPro" id="IPR031127">
    <property type="entry name" value="E3_UB_ligase_RBR"/>
</dbReference>
<dbReference type="SUPFAM" id="SSF57850">
    <property type="entry name" value="RING/U-box"/>
    <property type="match status" value="1"/>
</dbReference>
<gene>
    <name evidence="10" type="ORF">B0J11DRAFT_606805</name>
</gene>
<feature type="domain" description="RING-type" evidence="9">
    <location>
        <begin position="3"/>
        <end position="203"/>
    </location>
</feature>
<keyword evidence="3" id="KW-0808">Transferase</keyword>
<evidence type="ECO:0000256" key="7">
    <source>
        <dbReference type="ARBA" id="ARBA00022786"/>
    </source>
</evidence>